<keyword evidence="2" id="KW-1185">Reference proteome</keyword>
<reference evidence="1" key="1">
    <citation type="submission" date="2015-10" db="EMBL/GenBank/DDBJ databases">
        <authorList>
            <person name="Regsiter A."/>
            <person name="william w."/>
        </authorList>
    </citation>
    <scope>NUCLEOTIDE SEQUENCE</scope>
    <source>
        <strain evidence="1">Montdore</strain>
    </source>
</reference>
<evidence type="ECO:0000313" key="1">
    <source>
        <dbReference type="EMBL" id="CUS07240.1"/>
    </source>
</evidence>
<sequence>MGTLRKGVTASIGPSPATPPLKVARFRGVVGSSAEPIGAPFEAFGLFRNIVVEGDLCTHRRWPQWGRNIFVSATPSQPGSPG</sequence>
<proteinExistence type="predicted"/>
<dbReference type="Proteomes" id="UP001412239">
    <property type="component" value="Unassembled WGS sequence"/>
</dbReference>
<gene>
    <name evidence="1" type="ORF">GSTUAT00008691001</name>
</gene>
<evidence type="ECO:0000313" key="2">
    <source>
        <dbReference type="Proteomes" id="UP001412239"/>
    </source>
</evidence>
<organism evidence="1 2">
    <name type="scientific">Tuber aestivum</name>
    <name type="common">summer truffle</name>
    <dbReference type="NCBI Taxonomy" id="59557"/>
    <lineage>
        <taxon>Eukaryota</taxon>
        <taxon>Fungi</taxon>
        <taxon>Dikarya</taxon>
        <taxon>Ascomycota</taxon>
        <taxon>Pezizomycotina</taxon>
        <taxon>Pezizomycetes</taxon>
        <taxon>Pezizales</taxon>
        <taxon>Tuberaceae</taxon>
        <taxon>Tuber</taxon>
    </lineage>
</organism>
<dbReference type="EMBL" id="LN891231">
    <property type="protein sequence ID" value="CUS07240.1"/>
    <property type="molecule type" value="Genomic_DNA"/>
</dbReference>
<protein>
    <submittedName>
        <fullName evidence="1">Uncharacterized protein</fullName>
    </submittedName>
</protein>
<accession>A0A292PL75</accession>
<dbReference type="AlphaFoldDB" id="A0A292PL75"/>
<name>A0A292PL75_9PEZI</name>